<comment type="caution">
    <text evidence="1">The sequence shown here is derived from an EMBL/GenBank/DDBJ whole genome shotgun (WGS) entry which is preliminary data.</text>
</comment>
<protein>
    <submittedName>
        <fullName evidence="1">Uncharacterized protein</fullName>
    </submittedName>
</protein>
<accession>A0ACB9A0G8</accession>
<reference evidence="1 2" key="2">
    <citation type="journal article" date="2022" name="Mol. Ecol. Resour.">
        <title>The genomes of chicory, endive, great burdock and yacon provide insights into Asteraceae paleo-polyploidization history and plant inulin production.</title>
        <authorList>
            <person name="Fan W."/>
            <person name="Wang S."/>
            <person name="Wang H."/>
            <person name="Wang A."/>
            <person name="Jiang F."/>
            <person name="Liu H."/>
            <person name="Zhao H."/>
            <person name="Xu D."/>
            <person name="Zhang Y."/>
        </authorList>
    </citation>
    <scope>NUCLEOTIDE SEQUENCE [LARGE SCALE GENOMIC DNA]</scope>
    <source>
        <strain evidence="2">cv. Yunnan</strain>
        <tissue evidence="1">Leaves</tissue>
    </source>
</reference>
<name>A0ACB9A0G8_9ASTR</name>
<dbReference type="EMBL" id="CM042042">
    <property type="protein sequence ID" value="KAI3703694.1"/>
    <property type="molecule type" value="Genomic_DNA"/>
</dbReference>
<sequence length="158" mass="18281">MMSASNDSSRWSSLTHGDRICAACTPFLAIAEVILFAFSGCFDFHPWNRSSSNKLRFDHHQLSRLASGSNCQSQTDYFPKEELRLALFNTPEGEHLFLDRVFDLFDEKRNGVIDFEEFVHSLSIFHPCAPVEDKINFAFRLYDLRQTGYIEREEVSML</sequence>
<reference evidence="2" key="1">
    <citation type="journal article" date="2022" name="Mol. Ecol. Resour.">
        <title>The genomes of chicory, endive, great burdock and yacon provide insights into Asteraceae palaeo-polyploidization history and plant inulin production.</title>
        <authorList>
            <person name="Fan W."/>
            <person name="Wang S."/>
            <person name="Wang H."/>
            <person name="Wang A."/>
            <person name="Jiang F."/>
            <person name="Liu H."/>
            <person name="Zhao H."/>
            <person name="Xu D."/>
            <person name="Zhang Y."/>
        </authorList>
    </citation>
    <scope>NUCLEOTIDE SEQUENCE [LARGE SCALE GENOMIC DNA]</scope>
    <source>
        <strain evidence="2">cv. Yunnan</strain>
    </source>
</reference>
<dbReference type="Proteomes" id="UP001056120">
    <property type="component" value="Linkage Group LG25"/>
</dbReference>
<evidence type="ECO:0000313" key="2">
    <source>
        <dbReference type="Proteomes" id="UP001056120"/>
    </source>
</evidence>
<keyword evidence="2" id="KW-1185">Reference proteome</keyword>
<organism evidence="1 2">
    <name type="scientific">Smallanthus sonchifolius</name>
    <dbReference type="NCBI Taxonomy" id="185202"/>
    <lineage>
        <taxon>Eukaryota</taxon>
        <taxon>Viridiplantae</taxon>
        <taxon>Streptophyta</taxon>
        <taxon>Embryophyta</taxon>
        <taxon>Tracheophyta</taxon>
        <taxon>Spermatophyta</taxon>
        <taxon>Magnoliopsida</taxon>
        <taxon>eudicotyledons</taxon>
        <taxon>Gunneridae</taxon>
        <taxon>Pentapetalae</taxon>
        <taxon>asterids</taxon>
        <taxon>campanulids</taxon>
        <taxon>Asterales</taxon>
        <taxon>Asteraceae</taxon>
        <taxon>Asteroideae</taxon>
        <taxon>Heliantheae alliance</taxon>
        <taxon>Millerieae</taxon>
        <taxon>Smallanthus</taxon>
    </lineage>
</organism>
<gene>
    <name evidence="1" type="ORF">L1987_73888</name>
</gene>
<evidence type="ECO:0000313" key="1">
    <source>
        <dbReference type="EMBL" id="KAI3703694.1"/>
    </source>
</evidence>
<proteinExistence type="predicted"/>